<evidence type="ECO:0000313" key="2">
    <source>
        <dbReference type="Proteomes" id="UP000274822"/>
    </source>
</evidence>
<name>A0A433QE91_9FUNG</name>
<keyword evidence="2" id="KW-1185">Reference proteome</keyword>
<dbReference type="EMBL" id="RBNJ01007240">
    <property type="protein sequence ID" value="RUS28082.1"/>
    <property type="molecule type" value="Genomic_DNA"/>
</dbReference>
<reference evidence="1 2" key="1">
    <citation type="journal article" date="2018" name="New Phytol.">
        <title>Phylogenomics of Endogonaceae and evolution of mycorrhizas within Mucoromycota.</title>
        <authorList>
            <person name="Chang Y."/>
            <person name="Desiro A."/>
            <person name="Na H."/>
            <person name="Sandor L."/>
            <person name="Lipzen A."/>
            <person name="Clum A."/>
            <person name="Barry K."/>
            <person name="Grigoriev I.V."/>
            <person name="Martin F.M."/>
            <person name="Stajich J.E."/>
            <person name="Smith M.E."/>
            <person name="Bonito G."/>
            <person name="Spatafora J.W."/>
        </authorList>
    </citation>
    <scope>NUCLEOTIDE SEQUENCE [LARGE SCALE GENOMIC DNA]</scope>
    <source>
        <strain evidence="1 2">AD002</strain>
    </source>
</reference>
<gene>
    <name evidence="1" type="ORF">BC938DRAFT_482354</name>
</gene>
<organism evidence="1 2">
    <name type="scientific">Jimgerdemannia flammicorona</name>
    <dbReference type="NCBI Taxonomy" id="994334"/>
    <lineage>
        <taxon>Eukaryota</taxon>
        <taxon>Fungi</taxon>
        <taxon>Fungi incertae sedis</taxon>
        <taxon>Mucoromycota</taxon>
        <taxon>Mucoromycotina</taxon>
        <taxon>Endogonomycetes</taxon>
        <taxon>Endogonales</taxon>
        <taxon>Endogonaceae</taxon>
        <taxon>Jimgerdemannia</taxon>
    </lineage>
</organism>
<protein>
    <submittedName>
        <fullName evidence="1">Uncharacterized protein</fullName>
    </submittedName>
</protein>
<accession>A0A433QE91</accession>
<evidence type="ECO:0000313" key="1">
    <source>
        <dbReference type="EMBL" id="RUS28082.1"/>
    </source>
</evidence>
<comment type="caution">
    <text evidence="1">The sequence shown here is derived from an EMBL/GenBank/DDBJ whole genome shotgun (WGS) entry which is preliminary data.</text>
</comment>
<dbReference type="AlphaFoldDB" id="A0A433QE91"/>
<sequence length="160" mass="17873">MSDRPPSAHRTCHQAAMDANPQAQAILKAFGPTLSSLVRAAIHHPKVGGRGHAIFFMQLSLYFKPAYLEPSGQATVVLSDASFRTGTNDTVQLDKDLQRRDWSPLWDFIVSCGSTPSNVYMEFWERIIDDADVVGIELKEVPWVERTLIGISLDLKEEEC</sequence>
<proteinExistence type="predicted"/>
<dbReference type="Proteomes" id="UP000274822">
    <property type="component" value="Unassembled WGS sequence"/>
</dbReference>